<keyword evidence="2" id="KW-1185">Reference proteome</keyword>
<reference evidence="1" key="1">
    <citation type="submission" date="2018-11" db="EMBL/GenBank/DDBJ databases">
        <authorList>
            <consortium name="Pathogen Informatics"/>
        </authorList>
    </citation>
    <scope>NUCLEOTIDE SEQUENCE</scope>
</reference>
<comment type="caution">
    <text evidence="1">The sequence shown here is derived from an EMBL/GenBank/DDBJ whole genome shotgun (WGS) entry which is preliminary data.</text>
</comment>
<dbReference type="AlphaFoldDB" id="A0A448WZD2"/>
<dbReference type="GO" id="GO:0031594">
    <property type="term" value="C:neuromuscular junction"/>
    <property type="evidence" value="ECO:0007669"/>
    <property type="project" value="TreeGrafter"/>
</dbReference>
<organism evidence="1 2">
    <name type="scientific">Protopolystoma xenopodis</name>
    <dbReference type="NCBI Taxonomy" id="117903"/>
    <lineage>
        <taxon>Eukaryota</taxon>
        <taxon>Metazoa</taxon>
        <taxon>Spiralia</taxon>
        <taxon>Lophotrochozoa</taxon>
        <taxon>Platyhelminthes</taxon>
        <taxon>Monogenea</taxon>
        <taxon>Polyopisthocotylea</taxon>
        <taxon>Polystomatidea</taxon>
        <taxon>Polystomatidae</taxon>
        <taxon>Protopolystoma</taxon>
    </lineage>
</organism>
<dbReference type="PANTHER" id="PTHR10480">
    <property type="entry name" value="PROTEIN UNC-13 HOMOLOG"/>
    <property type="match status" value="1"/>
</dbReference>
<dbReference type="EMBL" id="CAAALY010064869">
    <property type="protein sequence ID" value="VEL23929.1"/>
    <property type="molecule type" value="Genomic_DNA"/>
</dbReference>
<sequence>MTTTKVVILDHAIPWIRWPHWSPRISCLISSIPSPTHTPSGFPIALYRSAGAAEKSMRHGAQDRAQAAIGTMRALMQHRLNERPELFTFIADVFQVGVSSRQHLESLESVQKSILAGTSQWSAKVTITGSTRLVPLTITSSSASWTVECGQALSGPRHLEADEASEYAPWQPLYAESNVHAVASGDVSPP</sequence>
<dbReference type="GO" id="GO:0099525">
    <property type="term" value="P:presynaptic dense core vesicle exocytosis"/>
    <property type="evidence" value="ECO:0007669"/>
    <property type="project" value="TreeGrafter"/>
</dbReference>
<dbReference type="GO" id="GO:0061789">
    <property type="term" value="P:dense core granule priming"/>
    <property type="evidence" value="ECO:0007669"/>
    <property type="project" value="TreeGrafter"/>
</dbReference>
<dbReference type="GO" id="GO:0017075">
    <property type="term" value="F:syntaxin-1 binding"/>
    <property type="evidence" value="ECO:0007669"/>
    <property type="project" value="TreeGrafter"/>
</dbReference>
<dbReference type="Proteomes" id="UP000784294">
    <property type="component" value="Unassembled WGS sequence"/>
</dbReference>
<dbReference type="GO" id="GO:0035249">
    <property type="term" value="P:synaptic transmission, glutamatergic"/>
    <property type="evidence" value="ECO:0007669"/>
    <property type="project" value="TreeGrafter"/>
</dbReference>
<evidence type="ECO:0000313" key="1">
    <source>
        <dbReference type="EMBL" id="VEL23929.1"/>
    </source>
</evidence>
<dbReference type="GO" id="GO:0019992">
    <property type="term" value="F:diacylglycerol binding"/>
    <property type="evidence" value="ECO:0007669"/>
    <property type="project" value="InterPro"/>
</dbReference>
<name>A0A448WZD2_9PLAT</name>
<protein>
    <submittedName>
        <fullName evidence="1">Uncharacterized protein</fullName>
    </submittedName>
</protein>
<dbReference type="GO" id="GO:0098831">
    <property type="term" value="C:presynaptic active zone cytoplasmic component"/>
    <property type="evidence" value="ECO:0007669"/>
    <property type="project" value="TreeGrafter"/>
</dbReference>
<dbReference type="OrthoDB" id="6275741at2759"/>
<dbReference type="GO" id="GO:0030672">
    <property type="term" value="C:synaptic vesicle membrane"/>
    <property type="evidence" value="ECO:0007669"/>
    <property type="project" value="TreeGrafter"/>
</dbReference>
<dbReference type="GO" id="GO:0016082">
    <property type="term" value="P:synaptic vesicle priming"/>
    <property type="evidence" value="ECO:0007669"/>
    <property type="project" value="TreeGrafter"/>
</dbReference>
<dbReference type="GO" id="GO:0016081">
    <property type="term" value="P:synaptic vesicle docking"/>
    <property type="evidence" value="ECO:0007669"/>
    <property type="project" value="TreeGrafter"/>
</dbReference>
<dbReference type="GO" id="GO:0043195">
    <property type="term" value="C:terminal bouton"/>
    <property type="evidence" value="ECO:0007669"/>
    <property type="project" value="TreeGrafter"/>
</dbReference>
<dbReference type="GO" id="GO:0042734">
    <property type="term" value="C:presynaptic membrane"/>
    <property type="evidence" value="ECO:0007669"/>
    <property type="project" value="TreeGrafter"/>
</dbReference>
<evidence type="ECO:0000313" key="2">
    <source>
        <dbReference type="Proteomes" id="UP000784294"/>
    </source>
</evidence>
<dbReference type="GO" id="GO:0005516">
    <property type="term" value="F:calmodulin binding"/>
    <property type="evidence" value="ECO:0007669"/>
    <property type="project" value="TreeGrafter"/>
</dbReference>
<accession>A0A448WZD2</accession>
<dbReference type="PANTHER" id="PTHR10480:SF12">
    <property type="entry name" value="UNC-13, ISOFORM E"/>
    <property type="match status" value="1"/>
</dbReference>
<dbReference type="InterPro" id="IPR027080">
    <property type="entry name" value="Unc-13"/>
</dbReference>
<proteinExistence type="predicted"/>
<gene>
    <name evidence="1" type="ORF">PXEA_LOCUS17369</name>
</gene>